<keyword evidence="3" id="KW-1185">Reference proteome</keyword>
<protein>
    <submittedName>
        <fullName evidence="2">Uncharacterized protein</fullName>
    </submittedName>
</protein>
<keyword evidence="1" id="KW-0472">Membrane</keyword>
<dbReference type="AlphaFoldDB" id="A0AA88TVX2"/>
<sequence length="121" mass="13523">MCVDAGWGWRGWRMVSAMTSSFPPCGRKRERVQTSFTVLLTYSPAVNTLFITLLALALKSSFNIVPLVTREPCLEFHDNLTLNSKTGVENLKIIAVHGPPVNQVVISRDRPCLRTRVVPLN</sequence>
<reference evidence="2" key="1">
    <citation type="submission" date="2023-08" db="EMBL/GenBank/DDBJ databases">
        <title>Chromosome-level Genome Assembly of mud carp (Cirrhinus molitorella).</title>
        <authorList>
            <person name="Liu H."/>
        </authorList>
    </citation>
    <scope>NUCLEOTIDE SEQUENCE</scope>
    <source>
        <strain evidence="2">Prfri</strain>
        <tissue evidence="2">Muscle</tissue>
    </source>
</reference>
<dbReference type="Proteomes" id="UP001187343">
    <property type="component" value="Unassembled WGS sequence"/>
</dbReference>
<dbReference type="EMBL" id="JAUYZG010000005">
    <property type="protein sequence ID" value="KAK2907015.1"/>
    <property type="molecule type" value="Genomic_DNA"/>
</dbReference>
<evidence type="ECO:0000313" key="3">
    <source>
        <dbReference type="Proteomes" id="UP001187343"/>
    </source>
</evidence>
<comment type="caution">
    <text evidence="2">The sequence shown here is derived from an EMBL/GenBank/DDBJ whole genome shotgun (WGS) entry which is preliminary data.</text>
</comment>
<organism evidence="2 3">
    <name type="scientific">Cirrhinus molitorella</name>
    <name type="common">mud carp</name>
    <dbReference type="NCBI Taxonomy" id="172907"/>
    <lineage>
        <taxon>Eukaryota</taxon>
        <taxon>Metazoa</taxon>
        <taxon>Chordata</taxon>
        <taxon>Craniata</taxon>
        <taxon>Vertebrata</taxon>
        <taxon>Euteleostomi</taxon>
        <taxon>Actinopterygii</taxon>
        <taxon>Neopterygii</taxon>
        <taxon>Teleostei</taxon>
        <taxon>Ostariophysi</taxon>
        <taxon>Cypriniformes</taxon>
        <taxon>Cyprinidae</taxon>
        <taxon>Labeoninae</taxon>
        <taxon>Labeonini</taxon>
        <taxon>Cirrhinus</taxon>
    </lineage>
</organism>
<feature type="transmembrane region" description="Helical" evidence="1">
    <location>
        <begin position="36"/>
        <end position="58"/>
    </location>
</feature>
<proteinExistence type="predicted"/>
<gene>
    <name evidence="2" type="ORF">Q8A67_006000</name>
</gene>
<keyword evidence="1" id="KW-1133">Transmembrane helix</keyword>
<keyword evidence="1" id="KW-0812">Transmembrane</keyword>
<evidence type="ECO:0000313" key="2">
    <source>
        <dbReference type="EMBL" id="KAK2907015.1"/>
    </source>
</evidence>
<name>A0AA88TVX2_9TELE</name>
<accession>A0AA88TVX2</accession>
<evidence type="ECO:0000256" key="1">
    <source>
        <dbReference type="SAM" id="Phobius"/>
    </source>
</evidence>